<evidence type="ECO:0000313" key="3">
    <source>
        <dbReference type="Proteomes" id="UP000664288"/>
    </source>
</evidence>
<name>A0ABS3J3C9_9HYPH</name>
<feature type="region of interest" description="Disordered" evidence="1">
    <location>
        <begin position="1"/>
        <end position="22"/>
    </location>
</feature>
<protein>
    <submittedName>
        <fullName evidence="2">DUF3095 domain-containing protein</fullName>
    </submittedName>
</protein>
<comment type="caution">
    <text evidence="2">The sequence shown here is derived from an EMBL/GenBank/DDBJ whole genome shotgun (WGS) entry which is preliminary data.</text>
</comment>
<reference evidence="2 3" key="1">
    <citation type="submission" date="2021-03" db="EMBL/GenBank/DDBJ databases">
        <title>Whole genome sequence of Jiella sp. MQZ13P-4.</title>
        <authorList>
            <person name="Tuo L."/>
        </authorList>
    </citation>
    <scope>NUCLEOTIDE SEQUENCE [LARGE SCALE GENOMIC DNA]</scope>
    <source>
        <strain evidence="2 3">MQZ13P-4</strain>
    </source>
</reference>
<evidence type="ECO:0000313" key="2">
    <source>
        <dbReference type="EMBL" id="MBO0904158.1"/>
    </source>
</evidence>
<evidence type="ECO:0000256" key="1">
    <source>
        <dbReference type="SAM" id="MobiDB-lite"/>
    </source>
</evidence>
<dbReference type="Pfam" id="PF11294">
    <property type="entry name" value="DUF3095"/>
    <property type="match status" value="1"/>
</dbReference>
<gene>
    <name evidence="2" type="ORF">J1C47_10925</name>
</gene>
<accession>A0ABS3J3C9</accession>
<proteinExistence type="predicted"/>
<keyword evidence="3" id="KW-1185">Reference proteome</keyword>
<organism evidence="2 3">
    <name type="scientific">Jiella sonneratiae</name>
    <dbReference type="NCBI Taxonomy" id="2816856"/>
    <lineage>
        <taxon>Bacteria</taxon>
        <taxon>Pseudomonadati</taxon>
        <taxon>Pseudomonadota</taxon>
        <taxon>Alphaproteobacteria</taxon>
        <taxon>Hyphomicrobiales</taxon>
        <taxon>Aurantimonadaceae</taxon>
        <taxon>Jiella</taxon>
    </lineage>
</organism>
<dbReference type="InterPro" id="IPR021445">
    <property type="entry name" value="DUF3095"/>
</dbReference>
<dbReference type="Proteomes" id="UP000664288">
    <property type="component" value="Unassembled WGS sequence"/>
</dbReference>
<sequence>MAAAGERHAAGRGEGAGAPAAAGPPGAGGLGFYEALPVETQFARLADPAVYHPLPADWTIGLADIERSTDAIAEGRYKAVNTVAAAVIAAVANRLPGHDFPFVFAGDGASFALPPAAAALGREALAAVAGWAREAFGFRLRIAAVTVAEIRRRGHDVAVARFAASRDVAYAMFSGGGLAFAETRMKAGEFTLEAADPETARPDLAGLSCRFSPIAARHGVILSLIALPAAGADPERFAALAAEILGLAAAEVPDAGRPVPSEGPPQHWPTRGLAIEARAAAARTGRPLWRSFLSVALRSFLAHLTFVSRLKVGDFEPVRYRSELVRNTDFRKFDDGLRMTLDCTPEVADRLEARLAAAEREGIAHAGLHRQDAALLTCFVPAASRSDHVHFVDGAMGGYAAAAATAFAKRR</sequence>
<dbReference type="EMBL" id="JAFMPY010000009">
    <property type="protein sequence ID" value="MBO0904158.1"/>
    <property type="molecule type" value="Genomic_DNA"/>
</dbReference>
<feature type="compositionally biased region" description="Basic and acidic residues" evidence="1">
    <location>
        <begin position="1"/>
        <end position="11"/>
    </location>
</feature>